<dbReference type="Proteomes" id="UP001215598">
    <property type="component" value="Unassembled WGS sequence"/>
</dbReference>
<protein>
    <submittedName>
        <fullName evidence="2">Uncharacterized protein</fullName>
    </submittedName>
</protein>
<comment type="caution">
    <text evidence="2">The sequence shown here is derived from an EMBL/GenBank/DDBJ whole genome shotgun (WGS) entry which is preliminary data.</text>
</comment>
<keyword evidence="3" id="KW-1185">Reference proteome</keyword>
<reference evidence="2" key="1">
    <citation type="submission" date="2023-03" db="EMBL/GenBank/DDBJ databases">
        <title>Massive genome expansion in bonnet fungi (Mycena s.s.) driven by repeated elements and novel gene families across ecological guilds.</title>
        <authorList>
            <consortium name="Lawrence Berkeley National Laboratory"/>
            <person name="Harder C.B."/>
            <person name="Miyauchi S."/>
            <person name="Viragh M."/>
            <person name="Kuo A."/>
            <person name="Thoen E."/>
            <person name="Andreopoulos B."/>
            <person name="Lu D."/>
            <person name="Skrede I."/>
            <person name="Drula E."/>
            <person name="Henrissat B."/>
            <person name="Morin E."/>
            <person name="Kohler A."/>
            <person name="Barry K."/>
            <person name="LaButti K."/>
            <person name="Morin E."/>
            <person name="Salamov A."/>
            <person name="Lipzen A."/>
            <person name="Mereny Z."/>
            <person name="Hegedus B."/>
            <person name="Baldrian P."/>
            <person name="Stursova M."/>
            <person name="Weitz H."/>
            <person name="Taylor A."/>
            <person name="Grigoriev I.V."/>
            <person name="Nagy L.G."/>
            <person name="Martin F."/>
            <person name="Kauserud H."/>
        </authorList>
    </citation>
    <scope>NUCLEOTIDE SEQUENCE</scope>
    <source>
        <strain evidence="2">CBHHK182m</strain>
    </source>
</reference>
<organism evidence="2 3">
    <name type="scientific">Mycena metata</name>
    <dbReference type="NCBI Taxonomy" id="1033252"/>
    <lineage>
        <taxon>Eukaryota</taxon>
        <taxon>Fungi</taxon>
        <taxon>Dikarya</taxon>
        <taxon>Basidiomycota</taxon>
        <taxon>Agaricomycotina</taxon>
        <taxon>Agaricomycetes</taxon>
        <taxon>Agaricomycetidae</taxon>
        <taxon>Agaricales</taxon>
        <taxon>Marasmiineae</taxon>
        <taxon>Mycenaceae</taxon>
        <taxon>Mycena</taxon>
    </lineage>
</organism>
<dbReference type="InterPro" id="IPR021054">
    <property type="entry name" value="Cell_wall_mannoprotein_1"/>
</dbReference>
<name>A0AAD7NDR1_9AGAR</name>
<feature type="chain" id="PRO_5041917866" evidence="1">
    <location>
        <begin position="21"/>
        <end position="198"/>
    </location>
</feature>
<evidence type="ECO:0000256" key="1">
    <source>
        <dbReference type="SAM" id="SignalP"/>
    </source>
</evidence>
<evidence type="ECO:0000313" key="3">
    <source>
        <dbReference type="Proteomes" id="UP001215598"/>
    </source>
</evidence>
<proteinExistence type="predicted"/>
<feature type="signal peptide" evidence="1">
    <location>
        <begin position="1"/>
        <end position="20"/>
    </location>
</feature>
<dbReference type="EMBL" id="JARKIB010000046">
    <property type="protein sequence ID" value="KAJ7756635.1"/>
    <property type="molecule type" value="Genomic_DNA"/>
</dbReference>
<accession>A0AAD7NDR1</accession>
<evidence type="ECO:0000313" key="2">
    <source>
        <dbReference type="EMBL" id="KAJ7756635.1"/>
    </source>
</evidence>
<dbReference type="Pfam" id="PF12296">
    <property type="entry name" value="HsbA"/>
    <property type="match status" value="1"/>
</dbReference>
<dbReference type="AlphaFoldDB" id="A0AAD7NDR1"/>
<gene>
    <name evidence="2" type="ORF">B0H16DRAFT_1689859</name>
</gene>
<keyword evidence="1" id="KW-0732">Signal</keyword>
<sequence length="198" mass="20305">MKLSIAALFATSVLYPVALAALTVNDVVTNIGIVTSVSGNINSVVSSLSTSTTGPDVASMGKTLVAQFTVIINDLGTDITAMQATPPFTVQADCDAIVTALGDFVRVHQALLATVIGKHSIFAQFGATAPVAAVLRTLEATIDSFAFAMINLIPCGAGSVTNDKNGLDTAVGNSITLYAQLCIPSLLYPTLMPICVAL</sequence>